<dbReference type="RefSeq" id="WP_118427589.1">
    <property type="nucleotide sequence ID" value="NZ_QRPD01000019.1"/>
</dbReference>
<gene>
    <name evidence="1" type="ORF">DWZ98_15475</name>
</gene>
<sequence>MHCSKCNYVGDGVFCPKCGTKLLNDPIIHTCPKCGYKSDGNFCPMCGTAFAMQYPHEKFKSFHYTCFSDDSDVMWTAKYVYDCVPIYRPDASFSEIFMYDSVDVVPEPSNPYDSNAISFVFHGNVIGYLNKGTLQDMTHDFLNRGDLVKAQVQKIEGCKIYLRLFFCQKRSKLLPPVDSFSVRLVGNAKEEWQDNLMLCGEGDSVDFDFDVDAEKYLVTDCGSEIGYIPASKTLHIRSLEDKGYVPLGEVIEADYSDSGKYYAVIEVSFA</sequence>
<protein>
    <recommendedName>
        <fullName evidence="3">Double zinc ribbon</fullName>
    </recommendedName>
</protein>
<comment type="caution">
    <text evidence="1">The sequence shown here is derived from an EMBL/GenBank/DDBJ whole genome shotgun (WGS) entry which is preliminary data.</text>
</comment>
<name>A0A415MT96_9FIRM</name>
<evidence type="ECO:0008006" key="3">
    <source>
        <dbReference type="Google" id="ProtNLM"/>
    </source>
</evidence>
<dbReference type="EMBL" id="QRPD01000019">
    <property type="protein sequence ID" value="RHL84310.1"/>
    <property type="molecule type" value="Genomic_DNA"/>
</dbReference>
<evidence type="ECO:0000313" key="2">
    <source>
        <dbReference type="Proteomes" id="UP000283325"/>
    </source>
</evidence>
<dbReference type="Proteomes" id="UP000283325">
    <property type="component" value="Unassembled WGS sequence"/>
</dbReference>
<organism evidence="1 2">
    <name type="scientific">Dorea formicigenerans</name>
    <dbReference type="NCBI Taxonomy" id="39486"/>
    <lineage>
        <taxon>Bacteria</taxon>
        <taxon>Bacillati</taxon>
        <taxon>Bacillota</taxon>
        <taxon>Clostridia</taxon>
        <taxon>Lachnospirales</taxon>
        <taxon>Lachnospiraceae</taxon>
        <taxon>Dorea</taxon>
    </lineage>
</organism>
<dbReference type="AlphaFoldDB" id="A0A415MT96"/>
<accession>A0A415MT96</accession>
<reference evidence="1 2" key="1">
    <citation type="submission" date="2018-08" db="EMBL/GenBank/DDBJ databases">
        <title>A genome reference for cultivated species of the human gut microbiota.</title>
        <authorList>
            <person name="Zou Y."/>
            <person name="Xue W."/>
            <person name="Luo G."/>
        </authorList>
    </citation>
    <scope>NUCLEOTIDE SEQUENCE [LARGE SCALE GENOMIC DNA]</scope>
    <source>
        <strain evidence="1 2">AF36-1BH</strain>
    </source>
</reference>
<dbReference type="Gene3D" id="3.30.70.2330">
    <property type="match status" value="1"/>
</dbReference>
<evidence type="ECO:0000313" key="1">
    <source>
        <dbReference type="EMBL" id="RHL84310.1"/>
    </source>
</evidence>
<proteinExistence type="predicted"/>